<sequence>MDHQEKRRMQTRNFILFYMILYIAVSYFTIHLLYVIKLSGEKVRIENIEKFVESAIVSIQKRIFVQPSQEMLKILFVEFIALSIFVLYKITTQKNLMRGKEHGTARWGNHAERSRIRHKDKSQNVILTATEVLSLDTRKTNKNLNILAIGGSGTGKSRSFVKPNLLQANTSYVVTDPKGELLRDTGYFLQSQGYRIKVLNLIDLSNSYRYNPFAYIKKESDILKVINNLIQNTNPNKTNNGDPFWEKAEIALFQAIFFYIFYELHSSEHQFKTVFSILRLAEVKEDDEDFISEFDMLFEMLRKKKPDHIAVKQYDVYKMASGKTAKGILISAGVRLSPFGIDEVEQLFSTDELELHKLGDEKTALFVIISDSDTTFNFIASMMYAQLFDSLYYHADFVSKGTLKYHVKFWLDEFANIGRIPDFDKLIATMRSRNISVSVILQNLSQLKNLYKDNWETIVGNCDTILFLGGQERSTLEWVNKGLGKMTIDTQNSGRSKGRSGSSSINYSTQGRELMTLDEIAEMPDRKCIVFVRGIRPFYSDKFKLQSHKHYKFSYDANEFQCFVPEHGARITQTDLQLARFNIRVPDSDMDERKSEIEVVDMSKIEEISKKMDELM</sequence>
<evidence type="ECO:0000256" key="7">
    <source>
        <dbReference type="SAM" id="Phobius"/>
    </source>
</evidence>
<dbReference type="InterPro" id="IPR027417">
    <property type="entry name" value="P-loop_NTPase"/>
</dbReference>
<comment type="similarity">
    <text evidence="2">Belongs to the VirD4/TraG family.</text>
</comment>
<dbReference type="EMBL" id="JALIRP010000001">
    <property type="protein sequence ID" value="MCJ8010143.1"/>
    <property type="molecule type" value="Genomic_DNA"/>
</dbReference>
<protein>
    <submittedName>
        <fullName evidence="8">Type IV secretory system conjugative DNA transfer family protein</fullName>
    </submittedName>
</protein>
<dbReference type="InterPro" id="IPR003688">
    <property type="entry name" value="TraG/VirD4"/>
</dbReference>
<dbReference type="InterPro" id="IPR051539">
    <property type="entry name" value="T4SS-coupling_protein"/>
</dbReference>
<evidence type="ECO:0000256" key="6">
    <source>
        <dbReference type="ARBA" id="ARBA00023136"/>
    </source>
</evidence>
<evidence type="ECO:0000256" key="3">
    <source>
        <dbReference type="ARBA" id="ARBA00022475"/>
    </source>
</evidence>
<name>A0A9X2B3M5_9BACL</name>
<evidence type="ECO:0000256" key="2">
    <source>
        <dbReference type="ARBA" id="ARBA00008806"/>
    </source>
</evidence>
<dbReference type="GO" id="GO:0005886">
    <property type="term" value="C:plasma membrane"/>
    <property type="evidence" value="ECO:0007669"/>
    <property type="project" value="UniProtKB-SubCell"/>
</dbReference>
<reference evidence="8" key="1">
    <citation type="submission" date="2022-04" db="EMBL/GenBank/DDBJ databases">
        <title>Paenibacillus mangrovi sp. nov., a novel endophytic bacterium isolated from bark of Kandelia candel.</title>
        <authorList>
            <person name="Tuo L."/>
        </authorList>
    </citation>
    <scope>NUCLEOTIDE SEQUENCE</scope>
    <source>
        <strain evidence="8">KQZ6P-2</strain>
    </source>
</reference>
<gene>
    <name evidence="8" type="ORF">MUG84_00110</name>
</gene>
<dbReference type="CDD" id="cd01127">
    <property type="entry name" value="TrwB_TraG_TraD_VirD4"/>
    <property type="match status" value="1"/>
</dbReference>
<keyword evidence="6 7" id="KW-0472">Membrane</keyword>
<dbReference type="AlphaFoldDB" id="A0A9X2B3M5"/>
<dbReference type="Pfam" id="PF02534">
    <property type="entry name" value="T4SS-DNA_transf"/>
    <property type="match status" value="1"/>
</dbReference>
<dbReference type="Gene3D" id="3.40.50.300">
    <property type="entry name" value="P-loop containing nucleotide triphosphate hydrolases"/>
    <property type="match status" value="1"/>
</dbReference>
<dbReference type="SUPFAM" id="SSF52540">
    <property type="entry name" value="P-loop containing nucleoside triphosphate hydrolases"/>
    <property type="match status" value="1"/>
</dbReference>
<keyword evidence="4 7" id="KW-0812">Transmembrane</keyword>
<keyword evidence="9" id="KW-1185">Reference proteome</keyword>
<keyword evidence="3" id="KW-1003">Cell membrane</keyword>
<evidence type="ECO:0000313" key="9">
    <source>
        <dbReference type="Proteomes" id="UP001139347"/>
    </source>
</evidence>
<accession>A0A9X2B3M5</accession>
<evidence type="ECO:0000256" key="5">
    <source>
        <dbReference type="ARBA" id="ARBA00022989"/>
    </source>
</evidence>
<keyword evidence="5 7" id="KW-1133">Transmembrane helix</keyword>
<dbReference type="RefSeq" id="WP_244720837.1">
    <property type="nucleotide sequence ID" value="NZ_JALIRP010000001.1"/>
</dbReference>
<comment type="subcellular location">
    <subcellularLocation>
        <location evidence="1">Cell membrane</location>
        <topology evidence="1">Multi-pass membrane protein</topology>
    </subcellularLocation>
</comment>
<dbReference type="PANTHER" id="PTHR37937">
    <property type="entry name" value="CONJUGATIVE TRANSFER: DNA TRANSPORT"/>
    <property type="match status" value="1"/>
</dbReference>
<feature type="transmembrane region" description="Helical" evidence="7">
    <location>
        <begin position="15"/>
        <end position="36"/>
    </location>
</feature>
<organism evidence="8 9">
    <name type="scientific">Paenibacillus mangrovi</name>
    <dbReference type="NCBI Taxonomy" id="2931978"/>
    <lineage>
        <taxon>Bacteria</taxon>
        <taxon>Bacillati</taxon>
        <taxon>Bacillota</taxon>
        <taxon>Bacilli</taxon>
        <taxon>Bacillales</taxon>
        <taxon>Paenibacillaceae</taxon>
        <taxon>Paenibacillus</taxon>
    </lineage>
</organism>
<proteinExistence type="inferred from homology"/>
<comment type="caution">
    <text evidence="8">The sequence shown here is derived from an EMBL/GenBank/DDBJ whole genome shotgun (WGS) entry which is preliminary data.</text>
</comment>
<dbReference type="Proteomes" id="UP001139347">
    <property type="component" value="Unassembled WGS sequence"/>
</dbReference>
<evidence type="ECO:0000313" key="8">
    <source>
        <dbReference type="EMBL" id="MCJ8010143.1"/>
    </source>
</evidence>
<dbReference type="PANTHER" id="PTHR37937:SF1">
    <property type="entry name" value="CONJUGATIVE TRANSFER: DNA TRANSPORT"/>
    <property type="match status" value="1"/>
</dbReference>
<evidence type="ECO:0000256" key="4">
    <source>
        <dbReference type="ARBA" id="ARBA00022692"/>
    </source>
</evidence>
<evidence type="ECO:0000256" key="1">
    <source>
        <dbReference type="ARBA" id="ARBA00004651"/>
    </source>
</evidence>
<dbReference type="NCBIfam" id="NF045973">
    <property type="entry name" value="conju_CD1115"/>
    <property type="match status" value="1"/>
</dbReference>